<gene>
    <name evidence="2" type="ordered locus">Solca_0958</name>
</gene>
<sequence length="170" mass="19412">MNIIIRKLFRPALMMKNASLTLFFLFILTSAIAQSVDSLNEKRFEYLNKCFDNFPPNKTIDSLDQTYGLQLCSLTECLLLLELSNMDKSINDNVLLRLKELANKNFENRSFILLVEGSMNSVKKTIKLTEESGLVYVSLGNSCLGSREQEKGIAIFNKQMMFLINKKGHK</sequence>
<evidence type="ECO:0000256" key="1">
    <source>
        <dbReference type="SAM" id="SignalP"/>
    </source>
</evidence>
<dbReference type="EMBL" id="CP003349">
    <property type="protein sequence ID" value="AFD06070.1"/>
    <property type="molecule type" value="Genomic_DNA"/>
</dbReference>
<proteinExistence type="predicted"/>
<evidence type="ECO:0000313" key="3">
    <source>
        <dbReference type="Proteomes" id="UP000007590"/>
    </source>
</evidence>
<accession>H8KPW1</accession>
<feature type="signal peptide" evidence="1">
    <location>
        <begin position="1"/>
        <end position="33"/>
    </location>
</feature>
<keyword evidence="3" id="KW-1185">Reference proteome</keyword>
<dbReference type="AlphaFoldDB" id="H8KPW1"/>
<dbReference type="STRING" id="929556.Solca_0958"/>
<protein>
    <submittedName>
        <fullName evidence="2">Uncharacterized protein</fullName>
    </submittedName>
</protein>
<evidence type="ECO:0000313" key="2">
    <source>
        <dbReference type="EMBL" id="AFD06070.1"/>
    </source>
</evidence>
<organism evidence="2 3">
    <name type="scientific">Solitalea canadensis (strain ATCC 29591 / DSM 3403 / JCM 21819 / LMG 8368 / NBRC 15130 / NCIMB 12057 / USAM 9D)</name>
    <name type="common">Flexibacter canadensis</name>
    <dbReference type="NCBI Taxonomy" id="929556"/>
    <lineage>
        <taxon>Bacteria</taxon>
        <taxon>Pseudomonadati</taxon>
        <taxon>Bacteroidota</taxon>
        <taxon>Sphingobacteriia</taxon>
        <taxon>Sphingobacteriales</taxon>
        <taxon>Sphingobacteriaceae</taxon>
        <taxon>Solitalea</taxon>
    </lineage>
</organism>
<dbReference type="HOGENOM" id="CLU_1569673_0_0_10"/>
<dbReference type="KEGG" id="scn:Solca_0958"/>
<reference evidence="2" key="1">
    <citation type="submission" date="2012-02" db="EMBL/GenBank/DDBJ databases">
        <title>The complete genome of Solitalea canadensis DSM 3403.</title>
        <authorList>
            <consortium name="US DOE Joint Genome Institute (JGI-PGF)"/>
            <person name="Lucas S."/>
            <person name="Copeland A."/>
            <person name="Lapidus A."/>
            <person name="Glavina del Rio T."/>
            <person name="Dalin E."/>
            <person name="Tice H."/>
            <person name="Bruce D."/>
            <person name="Goodwin L."/>
            <person name="Pitluck S."/>
            <person name="Peters L."/>
            <person name="Ovchinnikova G."/>
            <person name="Lu M."/>
            <person name="Kyrpides N."/>
            <person name="Mavromatis K."/>
            <person name="Ivanova N."/>
            <person name="Brettin T."/>
            <person name="Detter J.C."/>
            <person name="Han C."/>
            <person name="Larimer F."/>
            <person name="Land M."/>
            <person name="Hauser L."/>
            <person name="Markowitz V."/>
            <person name="Cheng J.-F."/>
            <person name="Hugenholtz P."/>
            <person name="Woyke T."/>
            <person name="Wu D."/>
            <person name="Spring S."/>
            <person name="Schroeder M."/>
            <person name="Kopitz M."/>
            <person name="Brambilla E."/>
            <person name="Klenk H.-P."/>
            <person name="Eisen J.A."/>
        </authorList>
    </citation>
    <scope>NUCLEOTIDE SEQUENCE</scope>
    <source>
        <strain evidence="2">DSM 3403</strain>
    </source>
</reference>
<dbReference type="RefSeq" id="WP_014679298.1">
    <property type="nucleotide sequence ID" value="NC_017770.1"/>
</dbReference>
<feature type="chain" id="PRO_5003613266" evidence="1">
    <location>
        <begin position="34"/>
        <end position="170"/>
    </location>
</feature>
<keyword evidence="1" id="KW-0732">Signal</keyword>
<dbReference type="Proteomes" id="UP000007590">
    <property type="component" value="Chromosome"/>
</dbReference>
<name>H8KPW1_SOLCM</name>